<dbReference type="InterPro" id="IPR039121">
    <property type="entry name" value="NUDT19"/>
</dbReference>
<evidence type="ECO:0000256" key="4">
    <source>
        <dbReference type="ARBA" id="ARBA00022801"/>
    </source>
</evidence>
<accession>A0ABV7IT90</accession>
<keyword evidence="6" id="KW-0464">Manganese</keyword>
<keyword evidence="10" id="KW-1185">Reference proteome</keyword>
<dbReference type="InterPro" id="IPR015797">
    <property type="entry name" value="NUDIX_hydrolase-like_dom_sf"/>
</dbReference>
<evidence type="ECO:0000256" key="2">
    <source>
        <dbReference type="ARBA" id="ARBA00001946"/>
    </source>
</evidence>
<feature type="region of interest" description="Disordered" evidence="7">
    <location>
        <begin position="242"/>
        <end position="264"/>
    </location>
</feature>
<name>A0ABV7IT90_9SPHN</name>
<keyword evidence="5" id="KW-0460">Magnesium</keyword>
<dbReference type="PANTHER" id="PTHR12318">
    <property type="entry name" value="TESTOSTERONE-REGULATED PROTEIN RP2"/>
    <property type="match status" value="1"/>
</dbReference>
<evidence type="ECO:0000256" key="3">
    <source>
        <dbReference type="ARBA" id="ARBA00022723"/>
    </source>
</evidence>
<reference evidence="10" key="1">
    <citation type="journal article" date="2019" name="Int. J. Syst. Evol. Microbiol.">
        <title>The Global Catalogue of Microorganisms (GCM) 10K type strain sequencing project: providing services to taxonomists for standard genome sequencing and annotation.</title>
        <authorList>
            <consortium name="The Broad Institute Genomics Platform"/>
            <consortium name="The Broad Institute Genome Sequencing Center for Infectious Disease"/>
            <person name="Wu L."/>
            <person name="Ma J."/>
        </authorList>
    </citation>
    <scope>NUCLEOTIDE SEQUENCE [LARGE SCALE GENOMIC DNA]</scope>
    <source>
        <strain evidence="10">KCTC 42984</strain>
    </source>
</reference>
<feature type="domain" description="Nudix hydrolase" evidence="8">
    <location>
        <begin position="14"/>
        <end position="205"/>
    </location>
</feature>
<dbReference type="PANTHER" id="PTHR12318:SF0">
    <property type="entry name" value="ACYL-COENZYME A DIPHOSPHATASE NUDT19"/>
    <property type="match status" value="1"/>
</dbReference>
<evidence type="ECO:0000256" key="5">
    <source>
        <dbReference type="ARBA" id="ARBA00022842"/>
    </source>
</evidence>
<protein>
    <submittedName>
        <fullName evidence="9">NUDIX hydrolase</fullName>
    </submittedName>
</protein>
<evidence type="ECO:0000313" key="10">
    <source>
        <dbReference type="Proteomes" id="UP001595604"/>
    </source>
</evidence>
<dbReference type="RefSeq" id="WP_379509504.1">
    <property type="nucleotide sequence ID" value="NZ_JBHRTQ010000007.1"/>
</dbReference>
<proteinExistence type="predicted"/>
<organism evidence="9 10">
    <name type="scientific">Novosphingobium bradum</name>
    <dbReference type="NCBI Taxonomy" id="1737444"/>
    <lineage>
        <taxon>Bacteria</taxon>
        <taxon>Pseudomonadati</taxon>
        <taxon>Pseudomonadota</taxon>
        <taxon>Alphaproteobacteria</taxon>
        <taxon>Sphingomonadales</taxon>
        <taxon>Sphingomonadaceae</taxon>
        <taxon>Novosphingobium</taxon>
    </lineage>
</organism>
<dbReference type="EMBL" id="JBHRTQ010000007">
    <property type="protein sequence ID" value="MFC3174133.1"/>
    <property type="molecule type" value="Genomic_DNA"/>
</dbReference>
<comment type="cofactor">
    <cofactor evidence="1">
        <name>Mn(2+)</name>
        <dbReference type="ChEBI" id="CHEBI:29035"/>
    </cofactor>
</comment>
<evidence type="ECO:0000256" key="7">
    <source>
        <dbReference type="SAM" id="MobiDB-lite"/>
    </source>
</evidence>
<dbReference type="InterPro" id="IPR000086">
    <property type="entry name" value="NUDIX_hydrolase_dom"/>
</dbReference>
<gene>
    <name evidence="9" type="ORF">ACFOD9_07715</name>
</gene>
<dbReference type="Gene3D" id="3.90.79.10">
    <property type="entry name" value="Nucleoside Triphosphate Pyrophosphohydrolase"/>
    <property type="match status" value="1"/>
</dbReference>
<comment type="cofactor">
    <cofactor evidence="2">
        <name>Mg(2+)</name>
        <dbReference type="ChEBI" id="CHEBI:18420"/>
    </cofactor>
</comment>
<evidence type="ECO:0000259" key="8">
    <source>
        <dbReference type="PROSITE" id="PS51462"/>
    </source>
</evidence>
<comment type="caution">
    <text evidence="9">The sequence shown here is derived from an EMBL/GenBank/DDBJ whole genome shotgun (WGS) entry which is preliminary data.</text>
</comment>
<keyword evidence="3" id="KW-0479">Metal-binding</keyword>
<dbReference type="SUPFAM" id="SSF55811">
    <property type="entry name" value="Nudix"/>
    <property type="match status" value="1"/>
</dbReference>
<sequence>MTTDQPPPEGAATPPTPAATLVVFRRAPAGGPPELLMIERAAHMRFAARATVFPGGRVDPADHALAARLAPAGAPLPAEETANRIAAIRETLEETGLLVGVNQAVTARAAAEARAVLLDSGKLGTVLERFGWALALDRLVPFARWCPNRERAFDTRFYLTDLGTGAVDLAVDGTENSRLFWSSAADTLASADRGGPQVIFPTRRNLERLALFAEFSEAADHAAAHPVTTISPWIEERDGERHLTIPEGRGYPVTSQPLATAMRG</sequence>
<evidence type="ECO:0000256" key="6">
    <source>
        <dbReference type="ARBA" id="ARBA00023211"/>
    </source>
</evidence>
<dbReference type="GO" id="GO:0016787">
    <property type="term" value="F:hydrolase activity"/>
    <property type="evidence" value="ECO:0007669"/>
    <property type="project" value="UniProtKB-KW"/>
</dbReference>
<dbReference type="PROSITE" id="PS51462">
    <property type="entry name" value="NUDIX"/>
    <property type="match status" value="1"/>
</dbReference>
<evidence type="ECO:0000256" key="1">
    <source>
        <dbReference type="ARBA" id="ARBA00001936"/>
    </source>
</evidence>
<dbReference type="Proteomes" id="UP001595604">
    <property type="component" value="Unassembled WGS sequence"/>
</dbReference>
<keyword evidence="4 9" id="KW-0378">Hydrolase</keyword>
<evidence type="ECO:0000313" key="9">
    <source>
        <dbReference type="EMBL" id="MFC3174133.1"/>
    </source>
</evidence>